<dbReference type="Gene3D" id="3.60.15.10">
    <property type="entry name" value="Ribonuclease Z/Hydroxyacylglutathione hydrolase-like"/>
    <property type="match status" value="1"/>
</dbReference>
<dbReference type="RefSeq" id="WP_344970315.1">
    <property type="nucleotide sequence ID" value="NZ_BAABDD010000008.1"/>
</dbReference>
<organism evidence="3 4">
    <name type="scientific">Salinactinospora qingdaonensis</name>
    <dbReference type="NCBI Taxonomy" id="702744"/>
    <lineage>
        <taxon>Bacteria</taxon>
        <taxon>Bacillati</taxon>
        <taxon>Actinomycetota</taxon>
        <taxon>Actinomycetes</taxon>
        <taxon>Streptosporangiales</taxon>
        <taxon>Nocardiopsidaceae</taxon>
        <taxon>Salinactinospora</taxon>
    </lineage>
</organism>
<dbReference type="Pfam" id="PF00753">
    <property type="entry name" value="Lactamase_B"/>
    <property type="match status" value="1"/>
</dbReference>
<protein>
    <submittedName>
        <fullName evidence="3">MBL fold metallo-hydrolase</fullName>
    </submittedName>
</protein>
<dbReference type="InterPro" id="IPR036866">
    <property type="entry name" value="RibonucZ/Hydroxyglut_hydro"/>
</dbReference>
<proteinExistence type="predicted"/>
<evidence type="ECO:0000256" key="1">
    <source>
        <dbReference type="SAM" id="MobiDB-lite"/>
    </source>
</evidence>
<dbReference type="InterPro" id="IPR001279">
    <property type="entry name" value="Metallo-B-lactamas"/>
</dbReference>
<feature type="domain" description="Metallo-beta-lactamase" evidence="2">
    <location>
        <begin position="69"/>
        <end position="235"/>
    </location>
</feature>
<dbReference type="SMART" id="SM00849">
    <property type="entry name" value="Lactamase_B"/>
    <property type="match status" value="1"/>
</dbReference>
<name>A0ABP7FMD7_9ACTN</name>
<dbReference type="PANTHER" id="PTHR46233:SF4">
    <property type="entry name" value="METALLO-BETA-LACTAMASE DOMAIN-CONTAINING PROTEIN"/>
    <property type="match status" value="1"/>
</dbReference>
<dbReference type="SUPFAM" id="SSF56281">
    <property type="entry name" value="Metallo-hydrolase/oxidoreductase"/>
    <property type="match status" value="1"/>
</dbReference>
<evidence type="ECO:0000313" key="3">
    <source>
        <dbReference type="EMBL" id="GAA3741143.1"/>
    </source>
</evidence>
<dbReference type="CDD" id="cd06262">
    <property type="entry name" value="metallo-hydrolase-like_MBL-fold"/>
    <property type="match status" value="1"/>
</dbReference>
<dbReference type="EMBL" id="BAABDD010000008">
    <property type="protein sequence ID" value="GAA3741143.1"/>
    <property type="molecule type" value="Genomic_DNA"/>
</dbReference>
<dbReference type="Proteomes" id="UP001500908">
    <property type="component" value="Unassembled WGS sequence"/>
</dbReference>
<keyword evidence="4" id="KW-1185">Reference proteome</keyword>
<gene>
    <name evidence="3" type="ORF">GCM10022402_21150</name>
</gene>
<dbReference type="PANTHER" id="PTHR46233">
    <property type="entry name" value="HYDROXYACYLGLUTATHIONE HYDROLASE GLOC"/>
    <property type="match status" value="1"/>
</dbReference>
<feature type="region of interest" description="Disordered" evidence="1">
    <location>
        <begin position="1"/>
        <end position="48"/>
    </location>
</feature>
<sequence>MFWKRKGKKKDGDDAGSTTATAEIDRAEAADTEETAEGTKGATTVSDDAIERVETAGALSFEGQEFETVSNTWIVPADDEGVIVVDPAHDAKAILTAVGEREIYLVACTNGYNTHIGAAIEVADRDEAPIALHPREMRSWRRVHGIERKPDWEVEGGGSVQVGELEIDILAVPGTSSGTVAYYIPRLGVVFSGDTLLDGRLGTVGEGYVDFTTQLASVGETLLSLPPDTRVLPDTGPETTVGQQAENFDSWVAGD</sequence>
<evidence type="ECO:0000313" key="4">
    <source>
        <dbReference type="Proteomes" id="UP001500908"/>
    </source>
</evidence>
<comment type="caution">
    <text evidence="3">The sequence shown here is derived from an EMBL/GenBank/DDBJ whole genome shotgun (WGS) entry which is preliminary data.</text>
</comment>
<reference evidence="4" key="1">
    <citation type="journal article" date="2019" name="Int. J. Syst. Evol. Microbiol.">
        <title>The Global Catalogue of Microorganisms (GCM) 10K type strain sequencing project: providing services to taxonomists for standard genome sequencing and annotation.</title>
        <authorList>
            <consortium name="The Broad Institute Genomics Platform"/>
            <consortium name="The Broad Institute Genome Sequencing Center for Infectious Disease"/>
            <person name="Wu L."/>
            <person name="Ma J."/>
        </authorList>
    </citation>
    <scope>NUCLEOTIDE SEQUENCE [LARGE SCALE GENOMIC DNA]</scope>
    <source>
        <strain evidence="4">JCM 17137</strain>
    </source>
</reference>
<accession>A0ABP7FMD7</accession>
<evidence type="ECO:0000259" key="2">
    <source>
        <dbReference type="SMART" id="SM00849"/>
    </source>
</evidence>
<dbReference type="InterPro" id="IPR051453">
    <property type="entry name" value="MBL_Glyoxalase_II"/>
</dbReference>